<dbReference type="OrthoDB" id="1631120at2"/>
<dbReference type="NCBIfam" id="NF033664">
    <property type="entry name" value="PACE_transport"/>
    <property type="match status" value="1"/>
</dbReference>
<dbReference type="Pfam" id="PF05232">
    <property type="entry name" value="BTP"/>
    <property type="match status" value="2"/>
</dbReference>
<dbReference type="PATRIC" id="fig|540747.5.peg.90"/>
<dbReference type="InterPro" id="IPR058208">
    <property type="entry name" value="PACE"/>
</dbReference>
<feature type="transmembrane region" description="Helical" evidence="1">
    <location>
        <begin position="37"/>
        <end position="57"/>
    </location>
</feature>
<dbReference type="EMBL" id="LAXI01000001">
    <property type="protein sequence ID" value="KRS19359.1"/>
    <property type="molecule type" value="Genomic_DNA"/>
</dbReference>
<feature type="domain" description="Chlorhexidine efflux transporter" evidence="2">
    <location>
        <begin position="72"/>
        <end position="134"/>
    </location>
</feature>
<feature type="domain" description="Chlorhexidine efflux transporter" evidence="2">
    <location>
        <begin position="2"/>
        <end position="64"/>
    </location>
</feature>
<protein>
    <submittedName>
        <fullName evidence="3 4">Membrane protein</fullName>
    </submittedName>
</protein>
<accession>A0A0T5PED5</accession>
<evidence type="ECO:0000313" key="6">
    <source>
        <dbReference type="Proteomes" id="UP000325785"/>
    </source>
</evidence>
<organism evidence="3 5">
    <name type="scientific">Roseovarius indicus</name>
    <dbReference type="NCBI Taxonomy" id="540747"/>
    <lineage>
        <taxon>Bacteria</taxon>
        <taxon>Pseudomonadati</taxon>
        <taxon>Pseudomonadota</taxon>
        <taxon>Alphaproteobacteria</taxon>
        <taxon>Rhodobacterales</taxon>
        <taxon>Roseobacteraceae</taxon>
        <taxon>Roseovarius</taxon>
    </lineage>
</organism>
<dbReference type="KEGG" id="rid:RIdsm_05182"/>
<dbReference type="RefSeq" id="WP_057812172.1">
    <property type="nucleotide sequence ID" value="NZ_CP031598.1"/>
</dbReference>
<evidence type="ECO:0000313" key="4">
    <source>
        <dbReference type="EMBL" id="QEW29338.1"/>
    </source>
</evidence>
<sequence length="141" mass="15935">MRTTLDRIRQALAFEILGILIVTPLFAWLFAHPMGDIGALAIISGTLATLWNYIFNLGFDHALLRWRGTARKSLPLRIAHATLFELSFMALLLPVVAWWLDISLLAALVMDLSFAAFYLVYTFVFTCGYDRLYPPEAPQQA</sequence>
<reference evidence="4 6" key="2">
    <citation type="submission" date="2018-08" db="EMBL/GenBank/DDBJ databases">
        <title>Genetic Globetrotter - A new plasmid hitch-hiking vast phylogenetic and geographic distances.</title>
        <authorList>
            <person name="Vollmers J."/>
            <person name="Petersen J."/>
        </authorList>
    </citation>
    <scope>NUCLEOTIDE SEQUENCE [LARGE SCALE GENOMIC DNA]</scope>
    <source>
        <strain evidence="4 6">DSM 26383</strain>
    </source>
</reference>
<keyword evidence="5" id="KW-1185">Reference proteome</keyword>
<dbReference type="Proteomes" id="UP000051401">
    <property type="component" value="Unassembled WGS sequence"/>
</dbReference>
<feature type="transmembrane region" description="Helical" evidence="1">
    <location>
        <begin position="105"/>
        <end position="124"/>
    </location>
</feature>
<feature type="transmembrane region" description="Helical" evidence="1">
    <location>
        <begin position="78"/>
        <end position="99"/>
    </location>
</feature>
<feature type="transmembrane region" description="Helical" evidence="1">
    <location>
        <begin position="12"/>
        <end position="31"/>
    </location>
</feature>
<dbReference type="AlphaFoldDB" id="A0A0T5PED5"/>
<dbReference type="InterPro" id="IPR007896">
    <property type="entry name" value="BTP_bacteria"/>
</dbReference>
<evidence type="ECO:0000313" key="3">
    <source>
        <dbReference type="EMBL" id="KRS19359.1"/>
    </source>
</evidence>
<evidence type="ECO:0000313" key="5">
    <source>
        <dbReference type="Proteomes" id="UP000051401"/>
    </source>
</evidence>
<dbReference type="Proteomes" id="UP000325785">
    <property type="component" value="Chromosome"/>
</dbReference>
<evidence type="ECO:0000256" key="1">
    <source>
        <dbReference type="SAM" id="Phobius"/>
    </source>
</evidence>
<dbReference type="EMBL" id="CP031598">
    <property type="protein sequence ID" value="QEW29338.1"/>
    <property type="molecule type" value="Genomic_DNA"/>
</dbReference>
<gene>
    <name evidence="4" type="ORF">RIdsm_05182</name>
    <name evidence="3" type="ORF">XM52_00450</name>
</gene>
<dbReference type="STRING" id="540747.SAMN04488031_102319"/>
<name>A0A0T5PED5_9RHOB</name>
<keyword evidence="1" id="KW-0472">Membrane</keyword>
<reference evidence="3 5" key="1">
    <citation type="submission" date="2015-04" db="EMBL/GenBank/DDBJ databases">
        <title>The draft genome sequence of Roseovarius indicus B108T.</title>
        <authorList>
            <person name="Li G."/>
            <person name="Lai Q."/>
            <person name="Shao Z."/>
            <person name="Yan P."/>
        </authorList>
    </citation>
    <scope>NUCLEOTIDE SEQUENCE [LARGE SCALE GENOMIC DNA]</scope>
    <source>
        <strain evidence="3 5">B108</strain>
    </source>
</reference>
<keyword evidence="1" id="KW-0812">Transmembrane</keyword>
<proteinExistence type="predicted"/>
<evidence type="ECO:0000259" key="2">
    <source>
        <dbReference type="Pfam" id="PF05232"/>
    </source>
</evidence>
<keyword evidence="1" id="KW-1133">Transmembrane helix</keyword>